<evidence type="ECO:0000313" key="1">
    <source>
        <dbReference type="EMBL" id="KAI4863295.1"/>
    </source>
</evidence>
<dbReference type="Proteomes" id="UP001497700">
    <property type="component" value="Unassembled WGS sequence"/>
</dbReference>
<protein>
    <submittedName>
        <fullName evidence="1">Uncharacterized protein</fullName>
    </submittedName>
</protein>
<name>A0ACB9YWJ5_9PEZI</name>
<evidence type="ECO:0000313" key="2">
    <source>
        <dbReference type="Proteomes" id="UP001497700"/>
    </source>
</evidence>
<accession>A0ACB9YWJ5</accession>
<organism evidence="1 2">
    <name type="scientific">Hypoxylon rubiginosum</name>
    <dbReference type="NCBI Taxonomy" id="110542"/>
    <lineage>
        <taxon>Eukaryota</taxon>
        <taxon>Fungi</taxon>
        <taxon>Dikarya</taxon>
        <taxon>Ascomycota</taxon>
        <taxon>Pezizomycotina</taxon>
        <taxon>Sordariomycetes</taxon>
        <taxon>Xylariomycetidae</taxon>
        <taxon>Xylariales</taxon>
        <taxon>Hypoxylaceae</taxon>
        <taxon>Hypoxylon</taxon>
    </lineage>
</organism>
<gene>
    <name evidence="1" type="ORF">F4820DRAFT_378906</name>
</gene>
<proteinExistence type="predicted"/>
<sequence length="297" mass="33455">MIFKKSAVALCSSSSLPAFLSSPQPCCITSSCNPSPRWPQQCRDSHAFPKQRCYATVSNGPGTKEPPASSNGHAWPASAHPTPYEIFNQQKNAPYSKAMFYDLVKIYHPDRHRHAAHVHSLSHTARLERYRLVVAANQILSDPTKRRAYDLYGSGWGGMQNMENLYRSADRGWRDVPGNPSMNATWEDWERWYGERSGDQKEQQQPVFMSNQLFAGVLCIFVLLGSLGQARRATTNTMSIVEMRDQNHAAISHDIRKRQSEQAALNRSERINSFLRQRDGWAMASSPTSHVATSEGK</sequence>
<comment type="caution">
    <text evidence="1">The sequence shown here is derived from an EMBL/GenBank/DDBJ whole genome shotgun (WGS) entry which is preliminary data.</text>
</comment>
<reference evidence="1 2" key="1">
    <citation type="journal article" date="2022" name="New Phytol.">
        <title>Ecological generalism drives hyperdiversity of secondary metabolite gene clusters in xylarialean endophytes.</title>
        <authorList>
            <person name="Franco M.E.E."/>
            <person name="Wisecaver J.H."/>
            <person name="Arnold A.E."/>
            <person name="Ju Y.M."/>
            <person name="Slot J.C."/>
            <person name="Ahrendt S."/>
            <person name="Moore L.P."/>
            <person name="Eastman K.E."/>
            <person name="Scott K."/>
            <person name="Konkel Z."/>
            <person name="Mondo S.J."/>
            <person name="Kuo A."/>
            <person name="Hayes R.D."/>
            <person name="Haridas S."/>
            <person name="Andreopoulos B."/>
            <person name="Riley R."/>
            <person name="LaButti K."/>
            <person name="Pangilinan J."/>
            <person name="Lipzen A."/>
            <person name="Amirebrahimi M."/>
            <person name="Yan J."/>
            <person name="Adam C."/>
            <person name="Keymanesh K."/>
            <person name="Ng V."/>
            <person name="Louie K."/>
            <person name="Northen T."/>
            <person name="Drula E."/>
            <person name="Henrissat B."/>
            <person name="Hsieh H.M."/>
            <person name="Youens-Clark K."/>
            <person name="Lutzoni F."/>
            <person name="Miadlikowska J."/>
            <person name="Eastwood D.C."/>
            <person name="Hamelin R.C."/>
            <person name="Grigoriev I.V."/>
            <person name="U'Ren J.M."/>
        </authorList>
    </citation>
    <scope>NUCLEOTIDE SEQUENCE [LARGE SCALE GENOMIC DNA]</scope>
    <source>
        <strain evidence="1 2">CBS 119005</strain>
    </source>
</reference>
<dbReference type="EMBL" id="MU393507">
    <property type="protein sequence ID" value="KAI4863295.1"/>
    <property type="molecule type" value="Genomic_DNA"/>
</dbReference>
<keyword evidence="2" id="KW-1185">Reference proteome</keyword>